<protein>
    <submittedName>
        <fullName evidence="2">Uncharacterized protein</fullName>
    </submittedName>
</protein>
<evidence type="ECO:0000256" key="1">
    <source>
        <dbReference type="SAM" id="MobiDB-lite"/>
    </source>
</evidence>
<dbReference type="Proteomes" id="UP000230233">
    <property type="component" value="Chromosome III"/>
</dbReference>
<evidence type="ECO:0000313" key="3">
    <source>
        <dbReference type="Proteomes" id="UP000230233"/>
    </source>
</evidence>
<proteinExistence type="predicted"/>
<feature type="compositionally biased region" description="Basic residues" evidence="1">
    <location>
        <begin position="47"/>
        <end position="60"/>
    </location>
</feature>
<dbReference type="OrthoDB" id="2154311at2759"/>
<gene>
    <name evidence="2" type="primary">Cni-henn-1</name>
    <name evidence="2" type="synonym">Cnig_chr_III.g10399</name>
    <name evidence="2" type="ORF">B9Z55_010399</name>
</gene>
<organism evidence="2 3">
    <name type="scientific">Caenorhabditis nigoni</name>
    <dbReference type="NCBI Taxonomy" id="1611254"/>
    <lineage>
        <taxon>Eukaryota</taxon>
        <taxon>Metazoa</taxon>
        <taxon>Ecdysozoa</taxon>
        <taxon>Nematoda</taxon>
        <taxon>Chromadorea</taxon>
        <taxon>Rhabditida</taxon>
        <taxon>Rhabditina</taxon>
        <taxon>Rhabditomorpha</taxon>
        <taxon>Rhabditoidea</taxon>
        <taxon>Rhabditidae</taxon>
        <taxon>Peloderinae</taxon>
        <taxon>Caenorhabditis</taxon>
    </lineage>
</organism>
<dbReference type="AlphaFoldDB" id="A0A2G5UFN5"/>
<dbReference type="EMBL" id="PDUG01000003">
    <property type="protein sequence ID" value="PIC38362.1"/>
    <property type="molecule type" value="Genomic_DNA"/>
</dbReference>
<evidence type="ECO:0000313" key="2">
    <source>
        <dbReference type="EMBL" id="PIC38362.1"/>
    </source>
</evidence>
<keyword evidence="3" id="KW-1185">Reference proteome</keyword>
<name>A0A2G5UFN5_9PELO</name>
<reference evidence="3" key="1">
    <citation type="submission" date="2017-10" db="EMBL/GenBank/DDBJ databases">
        <title>Rapid genome shrinkage in a self-fertile nematode reveals novel sperm competition proteins.</title>
        <authorList>
            <person name="Yin D."/>
            <person name="Schwarz E.M."/>
            <person name="Thomas C.G."/>
            <person name="Felde R.L."/>
            <person name="Korf I.F."/>
            <person name="Cutter A.D."/>
            <person name="Schartner C.M."/>
            <person name="Ralston E.J."/>
            <person name="Meyer B.J."/>
            <person name="Haag E.S."/>
        </authorList>
    </citation>
    <scope>NUCLEOTIDE SEQUENCE [LARGE SCALE GENOMIC DNA]</scope>
    <source>
        <strain evidence="3">JU1422</strain>
    </source>
</reference>
<feature type="region of interest" description="Disordered" evidence="1">
    <location>
        <begin position="46"/>
        <end position="67"/>
    </location>
</feature>
<dbReference type="STRING" id="1611254.A0A2G5UFN5"/>
<sequence length="85" mass="9760">MTDVGDGWGAPYDDQTYVNAYDQLEIALLEPLDRVLPLANLEEFRPKFKNQQKPRQKKKGNSGDTEWKDAIRLANKFLPILNAQL</sequence>
<accession>A0A2G5UFN5</accession>
<comment type="caution">
    <text evidence="2">The sequence shown here is derived from an EMBL/GenBank/DDBJ whole genome shotgun (WGS) entry which is preliminary data.</text>
</comment>